<dbReference type="AlphaFoldDB" id="A0A081BU43"/>
<reference evidence="3" key="1">
    <citation type="journal article" date="2015" name="PeerJ">
        <title>First genomic representation of candidate bacterial phylum KSB3 points to enhanced environmental sensing as a trigger of wastewater bulking.</title>
        <authorList>
            <person name="Sekiguchi Y."/>
            <person name="Ohashi A."/>
            <person name="Parks D.H."/>
            <person name="Yamauchi T."/>
            <person name="Tyson G.W."/>
            <person name="Hugenholtz P."/>
        </authorList>
    </citation>
    <scope>NUCLEOTIDE SEQUENCE [LARGE SCALE GENOMIC DNA]</scope>
</reference>
<dbReference type="PANTHER" id="PTHR36565:SF1">
    <property type="entry name" value="UPF0332 PROTEIN TM_1000"/>
    <property type="match status" value="1"/>
</dbReference>
<evidence type="ECO:0000313" key="3">
    <source>
        <dbReference type="EMBL" id="GAK55848.1"/>
    </source>
</evidence>
<dbReference type="Proteomes" id="UP000030661">
    <property type="component" value="Unassembled WGS sequence"/>
</dbReference>
<dbReference type="eggNOG" id="COG1895">
    <property type="taxonomic scope" value="Bacteria"/>
</dbReference>
<dbReference type="Gene3D" id="1.20.120.330">
    <property type="entry name" value="Nucleotidyltransferases domain 2"/>
    <property type="match status" value="1"/>
</dbReference>
<dbReference type="InterPro" id="IPR007842">
    <property type="entry name" value="HEPN_dom"/>
</dbReference>
<comment type="similarity">
    <text evidence="1">Belongs to the UPF0332 family.</text>
</comment>
<feature type="domain" description="HEPN" evidence="2">
    <location>
        <begin position="7"/>
        <end position="110"/>
    </location>
</feature>
<evidence type="ECO:0000256" key="1">
    <source>
        <dbReference type="ARBA" id="ARBA00038248"/>
    </source>
</evidence>
<dbReference type="HOGENOM" id="CLU_151247_2_1_0"/>
<sequence length="110" mass="12771">MNEQEIRELFEKAYQSIAAAEALFDDGFYDFSASRSYYAMFYSIEAVFLHQDRAFSKHKAVISAFGKEFIKTGIFPTEFHRYLLDAFDLRNLGDYGTMHSVNKTQAQELI</sequence>
<gene>
    <name evidence="3" type="ORF">U27_02809</name>
</gene>
<evidence type="ECO:0000313" key="4">
    <source>
        <dbReference type="Proteomes" id="UP000030661"/>
    </source>
</evidence>
<evidence type="ECO:0000259" key="2">
    <source>
        <dbReference type="Pfam" id="PF05168"/>
    </source>
</evidence>
<dbReference type="STRING" id="1499967.U27_02809"/>
<dbReference type="EMBL" id="DF820464">
    <property type="protein sequence ID" value="GAK55848.1"/>
    <property type="molecule type" value="Genomic_DNA"/>
</dbReference>
<accession>A0A081BU43</accession>
<dbReference type="PANTHER" id="PTHR36565">
    <property type="entry name" value="UPF0332 PROTEIN TM_1000"/>
    <property type="match status" value="1"/>
</dbReference>
<protein>
    <recommendedName>
        <fullName evidence="2">HEPN domain-containing protein</fullName>
    </recommendedName>
</protein>
<keyword evidence="4" id="KW-1185">Reference proteome</keyword>
<dbReference type="Pfam" id="PF05168">
    <property type="entry name" value="HEPN"/>
    <property type="match status" value="1"/>
</dbReference>
<dbReference type="InterPro" id="IPR052226">
    <property type="entry name" value="UPF0332_toxin"/>
</dbReference>
<organism evidence="3">
    <name type="scientific">Vecturithrix granuli</name>
    <dbReference type="NCBI Taxonomy" id="1499967"/>
    <lineage>
        <taxon>Bacteria</taxon>
        <taxon>Candidatus Moduliflexota</taxon>
        <taxon>Candidatus Vecturitrichia</taxon>
        <taxon>Candidatus Vecturitrichales</taxon>
        <taxon>Candidatus Vecturitrichaceae</taxon>
        <taxon>Candidatus Vecturithrix</taxon>
    </lineage>
</organism>
<proteinExistence type="inferred from homology"/>
<name>A0A081BU43_VECG1</name>